<comment type="caution">
    <text evidence="2">The sequence shown here is derived from an EMBL/GenBank/DDBJ whole genome shotgun (WGS) entry which is preliminary data.</text>
</comment>
<evidence type="ECO:0000259" key="1">
    <source>
        <dbReference type="Pfam" id="PF08522"/>
    </source>
</evidence>
<dbReference type="Pfam" id="PF08522">
    <property type="entry name" value="BT_3987-like_N"/>
    <property type="match status" value="2"/>
</dbReference>
<accession>A0A2P8GII0</accession>
<dbReference type="InterPro" id="IPR013728">
    <property type="entry name" value="BT_3987-like_N"/>
</dbReference>
<gene>
    <name evidence="2" type="ORF">CLV60_101142</name>
</gene>
<sequence>MAGSNNKCRAAMTFQCRLAQVWVVFLVLLGSGCEDRRMNNMIGDQVYLNESGENVQNVFKGEQFIYRLQVIKSGVGQEGGEVSIQVDESILARYEGKYTLLPAALYKVKSPQISLKSSDYSADFEVEFDAAAIQELEAGTRLKYAIPFRLSSNTLQLASDQQLFSVVVPKVLNPYIQFKTPGIAPATSSVSQANSAPETRYYAFLQTNYNNQSDLQYKVEVSEGALAAYNKEHGTTHRLLPAAAYRVDQSSFTIANLNNEQAMSYYLMTGKVPAGEYMLPLEITQVSKYGIDPQAKTMLIPVKILD</sequence>
<organism evidence="2 3">
    <name type="scientific">Dyadobacter jiangsuensis</name>
    <dbReference type="NCBI Taxonomy" id="1591085"/>
    <lineage>
        <taxon>Bacteria</taxon>
        <taxon>Pseudomonadati</taxon>
        <taxon>Bacteroidota</taxon>
        <taxon>Cytophagia</taxon>
        <taxon>Cytophagales</taxon>
        <taxon>Spirosomataceae</taxon>
        <taxon>Dyadobacter</taxon>
    </lineage>
</organism>
<feature type="domain" description="BT-3987-like N-terminal" evidence="1">
    <location>
        <begin position="190"/>
        <end position="289"/>
    </location>
</feature>
<protein>
    <submittedName>
        <fullName evidence="2">Uncharacterized protein DUF1735</fullName>
    </submittedName>
</protein>
<dbReference type="OrthoDB" id="948486at2"/>
<proteinExistence type="predicted"/>
<name>A0A2P8GII0_9BACT</name>
<keyword evidence="3" id="KW-1185">Reference proteome</keyword>
<dbReference type="AlphaFoldDB" id="A0A2P8GII0"/>
<dbReference type="Proteomes" id="UP000241964">
    <property type="component" value="Unassembled WGS sequence"/>
</dbReference>
<dbReference type="Gene3D" id="2.60.40.1740">
    <property type="entry name" value="hypothetical protein (bacova_03559)"/>
    <property type="match status" value="2"/>
</dbReference>
<reference evidence="2 3" key="1">
    <citation type="submission" date="2018-03" db="EMBL/GenBank/DDBJ databases">
        <title>Genomic Encyclopedia of Archaeal and Bacterial Type Strains, Phase II (KMG-II): from individual species to whole genera.</title>
        <authorList>
            <person name="Goeker M."/>
        </authorList>
    </citation>
    <scope>NUCLEOTIDE SEQUENCE [LARGE SCALE GENOMIC DNA]</scope>
    <source>
        <strain evidence="2 3">DSM 29057</strain>
    </source>
</reference>
<evidence type="ECO:0000313" key="2">
    <source>
        <dbReference type="EMBL" id="PSL33773.1"/>
    </source>
</evidence>
<dbReference type="PROSITE" id="PS51257">
    <property type="entry name" value="PROKAR_LIPOPROTEIN"/>
    <property type="match status" value="1"/>
</dbReference>
<evidence type="ECO:0000313" key="3">
    <source>
        <dbReference type="Proteomes" id="UP000241964"/>
    </source>
</evidence>
<feature type="domain" description="BT-3987-like N-terminal" evidence="1">
    <location>
        <begin position="44"/>
        <end position="154"/>
    </location>
</feature>
<dbReference type="EMBL" id="PYAS01000001">
    <property type="protein sequence ID" value="PSL33773.1"/>
    <property type="molecule type" value="Genomic_DNA"/>
</dbReference>